<dbReference type="GO" id="GO:0003964">
    <property type="term" value="F:RNA-directed DNA polymerase activity"/>
    <property type="evidence" value="ECO:0007669"/>
    <property type="project" value="UniProtKB-KW"/>
</dbReference>
<comment type="caution">
    <text evidence="8">The sequence shown here is derived from an EMBL/GenBank/DDBJ whole genome shotgun (WGS) entry which is preliminary data.</text>
</comment>
<protein>
    <recommendedName>
        <fullName evidence="7">Reverse transcriptase RNase H-like domain-containing protein</fullName>
    </recommendedName>
</protein>
<evidence type="ECO:0000256" key="5">
    <source>
        <dbReference type="ARBA" id="ARBA00022801"/>
    </source>
</evidence>
<accession>A0A371GPR2</accession>
<keyword evidence="9" id="KW-1185">Reference proteome</keyword>
<sequence length="123" mass="14016">MTARTKIDLHAGILSMEFSDNLVQFNIFEAMKHLTEDHSLFGIARSAKFPNFVEDIDVIGCLGSIIDESDYDKLWEAREPESASKQLNYATTENELAIVFSFEKFRSYLIGSKIIVFFDHATL</sequence>
<feature type="non-terminal residue" evidence="8">
    <location>
        <position position="1"/>
    </location>
</feature>
<evidence type="ECO:0000259" key="7">
    <source>
        <dbReference type="Pfam" id="PF17917"/>
    </source>
</evidence>
<dbReference type="InterPro" id="IPR041373">
    <property type="entry name" value="RT_RNaseH"/>
</dbReference>
<keyword evidence="5" id="KW-0378">Hydrolase</keyword>
<evidence type="ECO:0000256" key="6">
    <source>
        <dbReference type="ARBA" id="ARBA00022918"/>
    </source>
</evidence>
<dbReference type="Pfam" id="PF17917">
    <property type="entry name" value="RT_RNaseH"/>
    <property type="match status" value="1"/>
</dbReference>
<evidence type="ECO:0000256" key="4">
    <source>
        <dbReference type="ARBA" id="ARBA00022759"/>
    </source>
</evidence>
<organism evidence="8 9">
    <name type="scientific">Mucuna pruriens</name>
    <name type="common">Velvet bean</name>
    <name type="synonym">Dolichos pruriens</name>
    <dbReference type="NCBI Taxonomy" id="157652"/>
    <lineage>
        <taxon>Eukaryota</taxon>
        <taxon>Viridiplantae</taxon>
        <taxon>Streptophyta</taxon>
        <taxon>Embryophyta</taxon>
        <taxon>Tracheophyta</taxon>
        <taxon>Spermatophyta</taxon>
        <taxon>Magnoliopsida</taxon>
        <taxon>eudicotyledons</taxon>
        <taxon>Gunneridae</taxon>
        <taxon>Pentapetalae</taxon>
        <taxon>rosids</taxon>
        <taxon>fabids</taxon>
        <taxon>Fabales</taxon>
        <taxon>Fabaceae</taxon>
        <taxon>Papilionoideae</taxon>
        <taxon>50 kb inversion clade</taxon>
        <taxon>NPAAA clade</taxon>
        <taxon>indigoferoid/millettioid clade</taxon>
        <taxon>Phaseoleae</taxon>
        <taxon>Mucuna</taxon>
    </lineage>
</organism>
<keyword evidence="3" id="KW-0540">Nuclease</keyword>
<keyword evidence="6" id="KW-0695">RNA-directed DNA polymerase</keyword>
<dbReference type="EMBL" id="QJKJ01004863">
    <property type="protein sequence ID" value="RDX92494.1"/>
    <property type="molecule type" value="Genomic_DNA"/>
</dbReference>
<evidence type="ECO:0000256" key="2">
    <source>
        <dbReference type="ARBA" id="ARBA00022695"/>
    </source>
</evidence>
<keyword evidence="4" id="KW-0255">Endonuclease</keyword>
<gene>
    <name evidence="8" type="ORF">CR513_25364</name>
</gene>
<name>A0A371GPR2_MUCPR</name>
<dbReference type="GO" id="GO:0016787">
    <property type="term" value="F:hydrolase activity"/>
    <property type="evidence" value="ECO:0007669"/>
    <property type="project" value="UniProtKB-KW"/>
</dbReference>
<feature type="domain" description="Reverse transcriptase RNase H-like" evidence="7">
    <location>
        <begin position="84"/>
        <end position="123"/>
    </location>
</feature>
<evidence type="ECO:0000313" key="9">
    <source>
        <dbReference type="Proteomes" id="UP000257109"/>
    </source>
</evidence>
<proteinExistence type="predicted"/>
<dbReference type="AlphaFoldDB" id="A0A371GPR2"/>
<evidence type="ECO:0000313" key="8">
    <source>
        <dbReference type="EMBL" id="RDX92494.1"/>
    </source>
</evidence>
<dbReference type="Proteomes" id="UP000257109">
    <property type="component" value="Unassembled WGS sequence"/>
</dbReference>
<evidence type="ECO:0000256" key="1">
    <source>
        <dbReference type="ARBA" id="ARBA00022679"/>
    </source>
</evidence>
<reference evidence="8" key="1">
    <citation type="submission" date="2018-05" db="EMBL/GenBank/DDBJ databases">
        <title>Draft genome of Mucuna pruriens seed.</title>
        <authorList>
            <person name="Nnadi N.E."/>
            <person name="Vos R."/>
            <person name="Hasami M.H."/>
            <person name="Devisetty U.K."/>
            <person name="Aguiy J.C."/>
        </authorList>
    </citation>
    <scope>NUCLEOTIDE SEQUENCE [LARGE SCALE GENOMIC DNA]</scope>
    <source>
        <strain evidence="8">JCA_2017</strain>
    </source>
</reference>
<keyword evidence="2" id="KW-0548">Nucleotidyltransferase</keyword>
<dbReference type="GO" id="GO:0004519">
    <property type="term" value="F:endonuclease activity"/>
    <property type="evidence" value="ECO:0007669"/>
    <property type="project" value="UniProtKB-KW"/>
</dbReference>
<evidence type="ECO:0000256" key="3">
    <source>
        <dbReference type="ARBA" id="ARBA00022722"/>
    </source>
</evidence>
<keyword evidence="1" id="KW-0808">Transferase</keyword>